<dbReference type="InterPro" id="IPR033122">
    <property type="entry name" value="LETM1-like_RBD"/>
</dbReference>
<dbReference type="EMBL" id="QCYY01002412">
    <property type="protein sequence ID" value="ROT70565.1"/>
    <property type="molecule type" value="Genomic_DNA"/>
</dbReference>
<feature type="region of interest" description="Disordered" evidence="8">
    <location>
        <begin position="206"/>
        <end position="246"/>
    </location>
</feature>
<dbReference type="Pfam" id="PF07766">
    <property type="entry name" value="LETM1_RBD"/>
    <property type="match status" value="1"/>
</dbReference>
<name>A0A3R7M1T1_PENVA</name>
<evidence type="ECO:0000256" key="5">
    <source>
        <dbReference type="ARBA" id="ARBA00023128"/>
    </source>
</evidence>
<dbReference type="Proteomes" id="UP000283509">
    <property type="component" value="Unassembled WGS sequence"/>
</dbReference>
<proteinExistence type="predicted"/>
<feature type="compositionally biased region" description="Polar residues" evidence="8">
    <location>
        <begin position="206"/>
        <end position="215"/>
    </location>
</feature>
<reference evidence="10 11" key="1">
    <citation type="submission" date="2018-04" db="EMBL/GenBank/DDBJ databases">
        <authorList>
            <person name="Zhang X."/>
            <person name="Yuan J."/>
            <person name="Li F."/>
            <person name="Xiang J."/>
        </authorList>
    </citation>
    <scope>NUCLEOTIDE SEQUENCE [LARGE SCALE GENOMIC DNA]</scope>
    <source>
        <tissue evidence="10">Muscle</tissue>
    </source>
</reference>
<keyword evidence="3" id="KW-0999">Mitochondrion inner membrane</keyword>
<evidence type="ECO:0000256" key="8">
    <source>
        <dbReference type="SAM" id="MobiDB-lite"/>
    </source>
</evidence>
<feature type="domain" description="Letm1 RBD" evidence="9">
    <location>
        <begin position="397"/>
        <end position="575"/>
    </location>
</feature>
<evidence type="ECO:0000259" key="9">
    <source>
        <dbReference type="PROSITE" id="PS51758"/>
    </source>
</evidence>
<keyword evidence="6" id="KW-0472">Membrane</keyword>
<dbReference type="InterPro" id="IPR044202">
    <property type="entry name" value="LETM1/MDM38-like"/>
</dbReference>
<dbReference type="GO" id="GO:0005743">
    <property type="term" value="C:mitochondrial inner membrane"/>
    <property type="evidence" value="ECO:0007669"/>
    <property type="project" value="UniProtKB-SubCell"/>
</dbReference>
<evidence type="ECO:0000256" key="6">
    <source>
        <dbReference type="ARBA" id="ARBA00023136"/>
    </source>
</evidence>
<gene>
    <name evidence="10" type="ORF">C7M84_011172</name>
</gene>
<dbReference type="PANTHER" id="PTHR14009:SF13">
    <property type="entry name" value="LETM1 DOMAIN-CONTAINING PROTEIN 1"/>
    <property type="match status" value="1"/>
</dbReference>
<evidence type="ECO:0000256" key="2">
    <source>
        <dbReference type="ARBA" id="ARBA00022692"/>
    </source>
</evidence>
<sequence>MQPAARSSSVDPWPFFCVHWLLPSPHTGQLSHFTLYGDVLEEEEATAAAASLRKWLEDRRFVAVSVLLFLFWGDLTDHNIPEFPGRRRAWAMSTLNPCLFYRFPLRYRDHIWKMHTQHCPCVFRGVLWRGIHHGPHIQGGARQKYGIYRVPDIQSVSPPSQINSYTRTSYFWHRVRMRRSPLHVPYQSLYWQTQTKLLPITDVSTTGVKNMSTSPDSKKKQEPTNEKESAVGAEPSQSENDNSVKAEDMQMIKTSRKQVKKVGSQNISSKILRYFLGRYTWYLNRFHQSLETEMPDTFNMFRIFSVGLKQFLIDFKDFMMVLVYLSVPGSTLRTCTRRELELYYNMPRDMIRVFPILALSSLPLGQNLAFPIGYWFPRHLLCHHFWDIKQRHEFALMDMKKRLFNYRPVFRSLQAALNTIEDKSLRKKCRAAFYKLGSGIHPTVEEIVELLPLFQGAPFHIKKMYSVHLRGLLRLHGRSVYFLKRKRLEDYARQLHYLDSAISREGIDSLSHEQLKHCLFMRGLNAANMSNEAMTEYMRNWLRVSREIDSSSFSLLLHLPILLAYNQPTNIVLIY</sequence>
<keyword evidence="2" id="KW-0812">Transmembrane</keyword>
<comment type="caution">
    <text evidence="10">The sequence shown here is derived from an EMBL/GenBank/DDBJ whole genome shotgun (WGS) entry which is preliminary data.</text>
</comment>
<dbReference type="AlphaFoldDB" id="A0A3R7M1T1"/>
<reference evidence="10 11" key="2">
    <citation type="submission" date="2019-01" db="EMBL/GenBank/DDBJ databases">
        <title>The decoding of complex shrimp genome reveals the adaptation for benthos swimmer, frequently molting mechanism and breeding impact on genome.</title>
        <authorList>
            <person name="Sun Y."/>
            <person name="Gao Y."/>
            <person name="Yu Y."/>
        </authorList>
    </citation>
    <scope>NUCLEOTIDE SEQUENCE [LARGE SCALE GENOMIC DNA]</scope>
    <source>
        <tissue evidence="10">Muscle</tissue>
    </source>
</reference>
<organism evidence="10 11">
    <name type="scientific">Penaeus vannamei</name>
    <name type="common">Whiteleg shrimp</name>
    <name type="synonym">Litopenaeus vannamei</name>
    <dbReference type="NCBI Taxonomy" id="6689"/>
    <lineage>
        <taxon>Eukaryota</taxon>
        <taxon>Metazoa</taxon>
        <taxon>Ecdysozoa</taxon>
        <taxon>Arthropoda</taxon>
        <taxon>Crustacea</taxon>
        <taxon>Multicrustacea</taxon>
        <taxon>Malacostraca</taxon>
        <taxon>Eumalacostraca</taxon>
        <taxon>Eucarida</taxon>
        <taxon>Decapoda</taxon>
        <taxon>Dendrobranchiata</taxon>
        <taxon>Penaeoidea</taxon>
        <taxon>Penaeidae</taxon>
        <taxon>Penaeus</taxon>
    </lineage>
</organism>
<keyword evidence="11" id="KW-1185">Reference proteome</keyword>
<keyword evidence="4" id="KW-1133">Transmembrane helix</keyword>
<dbReference type="GO" id="GO:0030003">
    <property type="term" value="P:intracellular monoatomic cation homeostasis"/>
    <property type="evidence" value="ECO:0007669"/>
    <property type="project" value="TreeGrafter"/>
</dbReference>
<dbReference type="GO" id="GO:0043022">
    <property type="term" value="F:ribosome binding"/>
    <property type="evidence" value="ECO:0007669"/>
    <property type="project" value="InterPro"/>
</dbReference>
<keyword evidence="5 7" id="KW-0496">Mitochondrion</keyword>
<evidence type="ECO:0000256" key="7">
    <source>
        <dbReference type="PROSITE-ProRule" id="PRU01094"/>
    </source>
</evidence>
<dbReference type="PANTHER" id="PTHR14009">
    <property type="entry name" value="LEUCINE ZIPPER-EF-HAND CONTAINING TRANSMEMBRANE PROTEIN"/>
    <property type="match status" value="1"/>
</dbReference>
<evidence type="ECO:0000256" key="4">
    <source>
        <dbReference type="ARBA" id="ARBA00022989"/>
    </source>
</evidence>
<evidence type="ECO:0000313" key="10">
    <source>
        <dbReference type="EMBL" id="ROT70565.1"/>
    </source>
</evidence>
<dbReference type="OrthoDB" id="73691at2759"/>
<dbReference type="PROSITE" id="PS51758">
    <property type="entry name" value="LETM1_RBD"/>
    <property type="match status" value="1"/>
</dbReference>
<evidence type="ECO:0000256" key="3">
    <source>
        <dbReference type="ARBA" id="ARBA00022792"/>
    </source>
</evidence>
<dbReference type="STRING" id="6689.A0A3R7M1T1"/>
<protein>
    <submittedName>
        <fullName evidence="10">ANON-66Db protein</fullName>
    </submittedName>
</protein>
<comment type="subcellular location">
    <subcellularLocation>
        <location evidence="1">Mitochondrion inner membrane</location>
        <topology evidence="1">Single-pass membrane protein</topology>
    </subcellularLocation>
</comment>
<accession>A0A3R7M1T1</accession>
<feature type="compositionally biased region" description="Basic and acidic residues" evidence="8">
    <location>
        <begin position="216"/>
        <end position="229"/>
    </location>
</feature>
<evidence type="ECO:0000313" key="11">
    <source>
        <dbReference type="Proteomes" id="UP000283509"/>
    </source>
</evidence>
<evidence type="ECO:0000256" key="1">
    <source>
        <dbReference type="ARBA" id="ARBA00004434"/>
    </source>
</evidence>